<dbReference type="Gene3D" id="2.50.20.10">
    <property type="entry name" value="Lipoprotein localisation LolA/LolB/LppX"/>
    <property type="match status" value="1"/>
</dbReference>
<sequence>MEMKTILKTISLVGIITIGLVGCSTEDSQYSPEQVIQNTLKDSKPVGPYYGEYDMTISNEKMHVKEWIGEDSKRRIEISDEKGKQQSLSVNDGENMTSYDQAQNTAIVMPITDDLKDVSQSSPKEQAELLLKAVKGTHDISLKGEEKVLDRKTYHLAAKGKGEKTLFGDMEIWVDKENWMVLKTKISTVGGDTQMEYTKIDFDAKIPDSTFTLDLPKDAKIQKIDNTMKTEQITSEELPTVFKKAFLYFPEKSKLKMVKIEVMDVVDHKELAIEYEKDGVVYFTLSVFPTPKDMGEKTETIPGEKQVKVRGQKGSVLEMNNFRSISWSEKGFNYSIMPTDPNLKVEEILKMVNGMKLVK</sequence>
<comment type="caution">
    <text evidence="1">The sequence shown here is derived from an EMBL/GenBank/DDBJ whole genome shotgun (WGS) entry which is preliminary data.</text>
</comment>
<evidence type="ECO:0000313" key="2">
    <source>
        <dbReference type="Proteomes" id="UP000036867"/>
    </source>
</evidence>
<evidence type="ECO:0000313" key="1">
    <source>
        <dbReference type="EMBL" id="KOO51929.1"/>
    </source>
</evidence>
<dbReference type="InterPro" id="IPR052944">
    <property type="entry name" value="Sporulation_related"/>
</dbReference>
<dbReference type="PANTHER" id="PTHR37507">
    <property type="entry name" value="SPORULATION PROTEIN YDCC"/>
    <property type="match status" value="1"/>
</dbReference>
<dbReference type="PROSITE" id="PS51257">
    <property type="entry name" value="PROKAR_LIPOPROTEIN"/>
    <property type="match status" value="1"/>
</dbReference>
<dbReference type="AlphaFoldDB" id="A0A0M0LLK7"/>
<dbReference type="STRING" id="263475.AMD00_05740"/>
<dbReference type="InterPro" id="IPR019207">
    <property type="entry name" value="DUF2092"/>
</dbReference>
<dbReference type="RefSeq" id="WP_053416097.1">
    <property type="nucleotide sequence ID" value="NZ_LILB01000001.1"/>
</dbReference>
<accession>A0A0M0LLK7</accession>
<dbReference type="SUPFAM" id="SSF89392">
    <property type="entry name" value="Prokaryotic lipoproteins and lipoprotein localization factors"/>
    <property type="match status" value="1"/>
</dbReference>
<dbReference type="OrthoDB" id="2389132at2"/>
<dbReference type="PANTHER" id="PTHR37507:SF2">
    <property type="entry name" value="SPORULATION PROTEIN YDCC"/>
    <property type="match status" value="1"/>
</dbReference>
<keyword evidence="2" id="KW-1185">Reference proteome</keyword>
<reference evidence="2" key="1">
    <citation type="submission" date="2015-08" db="EMBL/GenBank/DDBJ databases">
        <title>Fjat-10028 dsm 16317.</title>
        <authorList>
            <person name="Liu B."/>
            <person name="Wang J."/>
            <person name="Zhu Y."/>
            <person name="Liu G."/>
            <person name="Chen Q."/>
            <person name="Chen Z."/>
            <person name="Lan J."/>
            <person name="Che J."/>
            <person name="Ge C."/>
            <person name="Shi H."/>
            <person name="Pan Z."/>
            <person name="Liu X."/>
        </authorList>
    </citation>
    <scope>NUCLEOTIDE SEQUENCE [LARGE SCALE GENOMIC DNA]</scope>
    <source>
        <strain evidence="2">DSM 16317</strain>
    </source>
</reference>
<dbReference type="Proteomes" id="UP000036867">
    <property type="component" value="Unassembled WGS sequence"/>
</dbReference>
<dbReference type="PATRIC" id="fig|263475.3.peg.1577"/>
<dbReference type="GeneID" id="301135604"/>
<proteinExistence type="predicted"/>
<name>A0A0M0LLK7_9BACL</name>
<dbReference type="Pfam" id="PF09865">
    <property type="entry name" value="DUF2092"/>
    <property type="match status" value="1"/>
</dbReference>
<dbReference type="InterPro" id="IPR029046">
    <property type="entry name" value="LolA/LolB/LppX"/>
</dbReference>
<organism evidence="1 2">
    <name type="scientific">Viridibacillus arvi</name>
    <dbReference type="NCBI Taxonomy" id="263475"/>
    <lineage>
        <taxon>Bacteria</taxon>
        <taxon>Bacillati</taxon>
        <taxon>Bacillota</taxon>
        <taxon>Bacilli</taxon>
        <taxon>Bacillales</taxon>
        <taxon>Caryophanaceae</taxon>
        <taxon>Viridibacillus</taxon>
    </lineage>
</organism>
<gene>
    <name evidence="1" type="ORF">AMD00_05740</name>
</gene>
<evidence type="ECO:0008006" key="3">
    <source>
        <dbReference type="Google" id="ProtNLM"/>
    </source>
</evidence>
<protein>
    <recommendedName>
        <fullName evidence="3">MucB/RseB N-terminal domain-containing protein</fullName>
    </recommendedName>
</protein>
<dbReference type="EMBL" id="LILB01000001">
    <property type="protein sequence ID" value="KOO51929.1"/>
    <property type="molecule type" value="Genomic_DNA"/>
</dbReference>